<gene>
    <name evidence="2" type="ORF">AVDCRST_MAG01-01-4723</name>
</gene>
<keyword evidence="2" id="KW-0547">Nucleotide-binding</keyword>
<evidence type="ECO:0000256" key="1">
    <source>
        <dbReference type="SAM" id="MobiDB-lite"/>
    </source>
</evidence>
<feature type="compositionally biased region" description="Pro residues" evidence="1">
    <location>
        <begin position="168"/>
        <end position="179"/>
    </location>
</feature>
<sequence length="179" mass="19746">KGVHVEVLEGSDHLRPPGPDALPGDGRRQYLLRQTGREPGGDRGGGGVGRRGRLRPRDARRLRHDALRAWREPVGGAAPAHLHSEGDAQGYPDPDPGRAPGWPGRRSCERRRGELAGAHGGQDHLRHRPRAQAGPERGPDPGPRRGQRRRVRHPRGTRPLWRPLRQAPLPPGTRPRPTL</sequence>
<accession>A0A6J4QSF4</accession>
<name>A0A6J4QSF4_9ACTN</name>
<dbReference type="AlphaFoldDB" id="A0A6J4QSF4"/>
<proteinExistence type="predicted"/>
<feature type="compositionally biased region" description="Basic and acidic residues" evidence="1">
    <location>
        <begin position="1"/>
        <end position="15"/>
    </location>
</feature>
<protein>
    <submittedName>
        <fullName evidence="2">Efflux ABC transporter, permease/ATP-binding protein</fullName>
    </submittedName>
</protein>
<dbReference type="EMBL" id="CADCUW010000613">
    <property type="protein sequence ID" value="CAA9452247.1"/>
    <property type="molecule type" value="Genomic_DNA"/>
</dbReference>
<evidence type="ECO:0000313" key="2">
    <source>
        <dbReference type="EMBL" id="CAA9452247.1"/>
    </source>
</evidence>
<keyword evidence="2" id="KW-0067">ATP-binding</keyword>
<feature type="compositionally biased region" description="Basic residues" evidence="1">
    <location>
        <begin position="145"/>
        <end position="156"/>
    </location>
</feature>
<organism evidence="2">
    <name type="scientific">uncultured Rubrobacteraceae bacterium</name>
    <dbReference type="NCBI Taxonomy" id="349277"/>
    <lineage>
        <taxon>Bacteria</taxon>
        <taxon>Bacillati</taxon>
        <taxon>Actinomycetota</taxon>
        <taxon>Rubrobacteria</taxon>
        <taxon>Rubrobacterales</taxon>
        <taxon>Rubrobacteraceae</taxon>
        <taxon>environmental samples</taxon>
    </lineage>
</organism>
<feature type="non-terminal residue" evidence="2">
    <location>
        <position position="1"/>
    </location>
</feature>
<feature type="region of interest" description="Disordered" evidence="1">
    <location>
        <begin position="1"/>
        <end position="179"/>
    </location>
</feature>
<reference evidence="2" key="1">
    <citation type="submission" date="2020-02" db="EMBL/GenBank/DDBJ databases">
        <authorList>
            <person name="Meier V. D."/>
        </authorList>
    </citation>
    <scope>NUCLEOTIDE SEQUENCE</scope>
    <source>
        <strain evidence="2">AVDCRST_MAG01</strain>
    </source>
</reference>
<feature type="non-terminal residue" evidence="2">
    <location>
        <position position="179"/>
    </location>
</feature>
<feature type="compositionally biased region" description="Basic and acidic residues" evidence="1">
    <location>
        <begin position="55"/>
        <end position="71"/>
    </location>
</feature>
<dbReference type="GO" id="GO:0005524">
    <property type="term" value="F:ATP binding"/>
    <property type="evidence" value="ECO:0007669"/>
    <property type="project" value="UniProtKB-KW"/>
</dbReference>